<gene>
    <name evidence="3" type="ORF">LTR97_010396</name>
</gene>
<evidence type="ECO:0000256" key="1">
    <source>
        <dbReference type="SAM" id="MobiDB-lite"/>
    </source>
</evidence>
<sequence>MGSSASKASRAAGTASRKYPTRAPPTSQPQPQPASSAYPPPPPAQSRQPGPTVRPQAHASGTRDEAINLDASDPDFARSLRSLGPVQPNPTLSPSSAFPHPGNPNNPSHDSRPLGPDPRKNPAIMVLNSRARLQDEADLEFQQAGRRGHEGRQFLDVYMIRQILVERDVKGRSAAEIEKKMGLKKGVVERLGARGVVGLAQEQGRAEKGVHIV</sequence>
<evidence type="ECO:0000313" key="3">
    <source>
        <dbReference type="EMBL" id="KAK5692920.1"/>
    </source>
</evidence>
<comment type="caution">
    <text evidence="3">The sequence shown here is derived from an EMBL/GenBank/DDBJ whole genome shotgun (WGS) entry which is preliminary data.</text>
</comment>
<feature type="region of interest" description="Disordered" evidence="1">
    <location>
        <begin position="1"/>
        <end position="122"/>
    </location>
</feature>
<evidence type="ECO:0000259" key="2">
    <source>
        <dbReference type="Pfam" id="PF22943"/>
    </source>
</evidence>
<accession>A0AAN7VU02</accession>
<proteinExistence type="predicted"/>
<feature type="domain" description="Helix-turn-helix" evidence="2">
    <location>
        <begin position="154"/>
        <end position="198"/>
    </location>
</feature>
<dbReference type="Proteomes" id="UP001310594">
    <property type="component" value="Unassembled WGS sequence"/>
</dbReference>
<dbReference type="AlphaFoldDB" id="A0AAN7VU02"/>
<feature type="compositionally biased region" description="Basic and acidic residues" evidence="1">
    <location>
        <begin position="109"/>
        <end position="120"/>
    </location>
</feature>
<organism evidence="3 4">
    <name type="scientific">Elasticomyces elasticus</name>
    <dbReference type="NCBI Taxonomy" id="574655"/>
    <lineage>
        <taxon>Eukaryota</taxon>
        <taxon>Fungi</taxon>
        <taxon>Dikarya</taxon>
        <taxon>Ascomycota</taxon>
        <taxon>Pezizomycotina</taxon>
        <taxon>Dothideomycetes</taxon>
        <taxon>Dothideomycetidae</taxon>
        <taxon>Mycosphaerellales</taxon>
        <taxon>Teratosphaeriaceae</taxon>
        <taxon>Elasticomyces</taxon>
    </lineage>
</organism>
<evidence type="ECO:0000313" key="4">
    <source>
        <dbReference type="Proteomes" id="UP001310594"/>
    </source>
</evidence>
<protein>
    <recommendedName>
        <fullName evidence="2">Helix-turn-helix domain-containing protein</fullName>
    </recommendedName>
</protein>
<feature type="compositionally biased region" description="Low complexity" evidence="1">
    <location>
        <begin position="1"/>
        <end position="18"/>
    </location>
</feature>
<feature type="compositionally biased region" description="Pro residues" evidence="1">
    <location>
        <begin position="22"/>
        <end position="44"/>
    </location>
</feature>
<dbReference type="InterPro" id="IPR054448">
    <property type="entry name" value="HTH_put_ascomycetes"/>
</dbReference>
<reference evidence="3" key="1">
    <citation type="submission" date="2023-08" db="EMBL/GenBank/DDBJ databases">
        <title>Black Yeasts Isolated from many extreme environments.</title>
        <authorList>
            <person name="Coleine C."/>
            <person name="Stajich J.E."/>
            <person name="Selbmann L."/>
        </authorList>
    </citation>
    <scope>NUCLEOTIDE SEQUENCE</scope>
    <source>
        <strain evidence="3">CCFEE 5810</strain>
    </source>
</reference>
<dbReference type="EMBL" id="JAVRQU010000018">
    <property type="protein sequence ID" value="KAK5692920.1"/>
    <property type="molecule type" value="Genomic_DNA"/>
</dbReference>
<dbReference type="Pfam" id="PF22943">
    <property type="entry name" value="HTH_68"/>
    <property type="match status" value="1"/>
</dbReference>
<name>A0AAN7VU02_9PEZI</name>